<evidence type="ECO:0000313" key="6">
    <source>
        <dbReference type="Proteomes" id="UP000199462"/>
    </source>
</evidence>
<evidence type="ECO:0000256" key="2">
    <source>
        <dbReference type="ARBA" id="ARBA00022963"/>
    </source>
</evidence>
<dbReference type="Gene3D" id="3.40.50.1820">
    <property type="entry name" value="alpha/beta hydrolase"/>
    <property type="match status" value="1"/>
</dbReference>
<accession>A0A1I6K2E9</accession>
<protein>
    <submittedName>
        <fullName evidence="5">Predicted dienelactone hydrolase</fullName>
    </submittedName>
</protein>
<evidence type="ECO:0000256" key="1">
    <source>
        <dbReference type="ARBA" id="ARBA00022801"/>
    </source>
</evidence>
<dbReference type="PROSITE" id="PS51257">
    <property type="entry name" value="PROKAR_LIPOPROTEIN"/>
    <property type="match status" value="1"/>
</dbReference>
<keyword evidence="1 5" id="KW-0378">Hydrolase</keyword>
<dbReference type="InterPro" id="IPR016986">
    <property type="entry name" value="UCP031982_abhydr"/>
</dbReference>
<dbReference type="GO" id="GO:0003847">
    <property type="term" value="F:1-alkyl-2-acetylglycerophosphocholine esterase activity"/>
    <property type="evidence" value="ECO:0007669"/>
    <property type="project" value="TreeGrafter"/>
</dbReference>
<dbReference type="Proteomes" id="UP000199462">
    <property type="component" value="Unassembled WGS sequence"/>
</dbReference>
<dbReference type="AlphaFoldDB" id="A0A1I6K2E9"/>
<gene>
    <name evidence="5" type="ORF">SAMN04488010_3409</name>
</gene>
<dbReference type="RefSeq" id="WP_091904739.1">
    <property type="nucleotide sequence ID" value="NZ_FOYX01000003.1"/>
</dbReference>
<dbReference type="PANTHER" id="PTHR10272">
    <property type="entry name" value="PLATELET-ACTIVATING FACTOR ACETYLHYDROLASE"/>
    <property type="match status" value="1"/>
</dbReference>
<feature type="signal peptide" evidence="4">
    <location>
        <begin position="1"/>
        <end position="20"/>
    </location>
</feature>
<feature type="chain" id="PRO_5011751326" evidence="4">
    <location>
        <begin position="21"/>
        <end position="362"/>
    </location>
</feature>
<dbReference type="PIRSF" id="PIRSF031982">
    <property type="entry name" value="UCP031982_abhydr"/>
    <property type="match status" value="1"/>
</dbReference>
<keyword evidence="3" id="KW-0443">Lipid metabolism</keyword>
<evidence type="ECO:0000256" key="3">
    <source>
        <dbReference type="ARBA" id="ARBA00023098"/>
    </source>
</evidence>
<dbReference type="SUPFAM" id="SSF53474">
    <property type="entry name" value="alpha/beta-Hydrolases"/>
    <property type="match status" value="1"/>
</dbReference>
<reference evidence="6" key="1">
    <citation type="submission" date="2016-10" db="EMBL/GenBank/DDBJ databases">
        <authorList>
            <person name="Varghese N."/>
            <person name="Submissions S."/>
        </authorList>
    </citation>
    <scope>NUCLEOTIDE SEQUENCE [LARGE SCALE GENOMIC DNA]</scope>
    <source>
        <strain evidence="6">DSM 19891</strain>
    </source>
</reference>
<dbReference type="GO" id="GO:0016042">
    <property type="term" value="P:lipid catabolic process"/>
    <property type="evidence" value="ECO:0007669"/>
    <property type="project" value="UniProtKB-KW"/>
</dbReference>
<dbReference type="InterPro" id="IPR029058">
    <property type="entry name" value="AB_hydrolase_fold"/>
</dbReference>
<keyword evidence="2" id="KW-0442">Lipid degradation</keyword>
<proteinExistence type="predicted"/>
<evidence type="ECO:0000313" key="5">
    <source>
        <dbReference type="EMBL" id="SFR85419.1"/>
    </source>
</evidence>
<organism evidence="5 6">
    <name type="scientific">Maribacter stanieri</name>
    <dbReference type="NCBI Taxonomy" id="440514"/>
    <lineage>
        <taxon>Bacteria</taxon>
        <taxon>Pseudomonadati</taxon>
        <taxon>Bacteroidota</taxon>
        <taxon>Flavobacteriia</taxon>
        <taxon>Flavobacteriales</taxon>
        <taxon>Flavobacteriaceae</taxon>
        <taxon>Maribacter</taxon>
    </lineage>
</organism>
<name>A0A1I6K2E9_9FLAO</name>
<keyword evidence="4" id="KW-0732">Signal</keyword>
<evidence type="ECO:0000256" key="4">
    <source>
        <dbReference type="SAM" id="SignalP"/>
    </source>
</evidence>
<keyword evidence="6" id="KW-1185">Reference proteome</keyword>
<sequence>MYSRTLSFLIILFVFFTFTACNNDNYKDQSFQNYLQTHKYAIGQTNFTFLDSLRNRPLKTEIWYPTKDTTKFNVTKEYPFKLPPTSKDAAPIAEKSPLILLSHGTGGNRISQMWLACELASNGFIVAAVDHYGNTLDNKIPENFVKVWDRPLDISYALDNLLNASEFSSIIDSTRIGMAGFSLGGYTTIALAGGVLNYELLKEFSNTEEGKVEFDLPELGDVSKLITPEIIELGNKENRYLKDNRISAFIAMAPAIGQGFNEKSQFEKVNKSVLIIGAQNDERTPVNTNAKHYSELLDGSKYVELRGQVGHYIFMNEAKNRLKRNAPIVFKDDKSVNRDEIHKEVSTMIIEFFNNELNKKSH</sequence>
<dbReference type="Pfam" id="PF03403">
    <property type="entry name" value="PAF-AH_p_II"/>
    <property type="match status" value="1"/>
</dbReference>
<dbReference type="EMBL" id="FOYX01000003">
    <property type="protein sequence ID" value="SFR85419.1"/>
    <property type="molecule type" value="Genomic_DNA"/>
</dbReference>
<dbReference type="PANTHER" id="PTHR10272:SF0">
    <property type="entry name" value="PLATELET-ACTIVATING FACTOR ACETYLHYDROLASE"/>
    <property type="match status" value="1"/>
</dbReference>